<dbReference type="AlphaFoldDB" id="R0LE94"/>
<keyword evidence="1" id="KW-0732">Signal</keyword>
<feature type="chain" id="PRO_5004354708" evidence="1">
    <location>
        <begin position="32"/>
        <end position="254"/>
    </location>
</feature>
<reference evidence="3" key="1">
    <citation type="journal article" date="2013" name="Nat. Genet.">
        <title>The duck genome and transcriptome provide insight into an avian influenza virus reservoir species.</title>
        <authorList>
            <person name="Huang Y."/>
            <person name="Li Y."/>
            <person name="Burt D.W."/>
            <person name="Chen H."/>
            <person name="Zhang Y."/>
            <person name="Qian W."/>
            <person name="Kim H."/>
            <person name="Gan S."/>
            <person name="Zhao Y."/>
            <person name="Li J."/>
            <person name="Yi K."/>
            <person name="Feng H."/>
            <person name="Zhu P."/>
            <person name="Li B."/>
            <person name="Liu Q."/>
            <person name="Fairley S."/>
            <person name="Magor K.E."/>
            <person name="Du Z."/>
            <person name="Hu X."/>
            <person name="Goodman L."/>
            <person name="Tafer H."/>
            <person name="Vignal A."/>
            <person name="Lee T."/>
            <person name="Kim K.W."/>
            <person name="Sheng Z."/>
            <person name="An Y."/>
            <person name="Searle S."/>
            <person name="Herrero J."/>
            <person name="Groenen M.A."/>
            <person name="Crooijmans R.P."/>
            <person name="Faraut T."/>
            <person name="Cai Q."/>
            <person name="Webster R.G."/>
            <person name="Aldridge J.R."/>
            <person name="Warren W.C."/>
            <person name="Bartschat S."/>
            <person name="Kehr S."/>
            <person name="Marz M."/>
            <person name="Stadler P.F."/>
            <person name="Smith J."/>
            <person name="Kraus R.H."/>
            <person name="Zhao Y."/>
            <person name="Ren L."/>
            <person name="Fei J."/>
            <person name="Morisson M."/>
            <person name="Kaiser P."/>
            <person name="Griffin D.K."/>
            <person name="Rao M."/>
            <person name="Pitel F."/>
            <person name="Wang J."/>
            <person name="Li N."/>
        </authorList>
    </citation>
    <scope>NUCLEOTIDE SEQUENCE [LARGE SCALE GENOMIC DNA]</scope>
</reference>
<dbReference type="Proteomes" id="UP000296049">
    <property type="component" value="Unassembled WGS sequence"/>
</dbReference>
<protein>
    <submittedName>
        <fullName evidence="2">Uncharacterized protein</fullName>
    </submittedName>
</protein>
<dbReference type="EMBL" id="KB743261">
    <property type="protein sequence ID" value="EOA99834.1"/>
    <property type="molecule type" value="Genomic_DNA"/>
</dbReference>
<name>R0LE94_ANAPL</name>
<evidence type="ECO:0000313" key="3">
    <source>
        <dbReference type="Proteomes" id="UP000296049"/>
    </source>
</evidence>
<sequence length="254" mass="27150">MERAKPTAASIAVLLEHVQSWLLLPVASILADKGVTLGKDSVRGAEGICSQLEFVHGDILLKACAVWEGGFPEGLVRRVWHGSYEVLREGGVFVGTNLEDVHLLELSVFAVVSLLKCEVNKRFPALWPSSSAGRGVCFAQDDTRKNLQVKPAVPWEGKGVDVGGGVVGSSEMGKEEERPGLFCSPQKSTAVGSYLLLAICVQDPIKLPTEKVTESQLSQCSSSSFCIIMQAGTDRFGVCKMTAVLAALKCSEAQ</sequence>
<keyword evidence="3" id="KW-1185">Reference proteome</keyword>
<gene>
    <name evidence="2" type="ORF">Anapl_13022</name>
</gene>
<accession>R0LE94</accession>
<evidence type="ECO:0000256" key="1">
    <source>
        <dbReference type="SAM" id="SignalP"/>
    </source>
</evidence>
<evidence type="ECO:0000313" key="2">
    <source>
        <dbReference type="EMBL" id="EOA99834.1"/>
    </source>
</evidence>
<organism evidence="2 3">
    <name type="scientific">Anas platyrhynchos</name>
    <name type="common">Mallard</name>
    <name type="synonym">Anas boschas</name>
    <dbReference type="NCBI Taxonomy" id="8839"/>
    <lineage>
        <taxon>Eukaryota</taxon>
        <taxon>Metazoa</taxon>
        <taxon>Chordata</taxon>
        <taxon>Craniata</taxon>
        <taxon>Vertebrata</taxon>
        <taxon>Euteleostomi</taxon>
        <taxon>Archelosauria</taxon>
        <taxon>Archosauria</taxon>
        <taxon>Dinosauria</taxon>
        <taxon>Saurischia</taxon>
        <taxon>Theropoda</taxon>
        <taxon>Coelurosauria</taxon>
        <taxon>Aves</taxon>
        <taxon>Neognathae</taxon>
        <taxon>Galloanserae</taxon>
        <taxon>Anseriformes</taxon>
        <taxon>Anatidae</taxon>
        <taxon>Anatinae</taxon>
        <taxon>Anas</taxon>
    </lineage>
</organism>
<proteinExistence type="predicted"/>
<feature type="signal peptide" evidence="1">
    <location>
        <begin position="1"/>
        <end position="31"/>
    </location>
</feature>